<gene>
    <name evidence="2" type="ORF">G3I50_15195</name>
</gene>
<feature type="non-terminal residue" evidence="2">
    <location>
        <position position="98"/>
    </location>
</feature>
<evidence type="ECO:0000313" key="3">
    <source>
        <dbReference type="Proteomes" id="UP000469670"/>
    </source>
</evidence>
<dbReference type="SUPFAM" id="SSF103473">
    <property type="entry name" value="MFS general substrate transporter"/>
    <property type="match status" value="1"/>
</dbReference>
<organism evidence="2 3">
    <name type="scientific">Streptomyces parvus</name>
    <dbReference type="NCBI Taxonomy" id="66428"/>
    <lineage>
        <taxon>Bacteria</taxon>
        <taxon>Bacillati</taxon>
        <taxon>Actinomycetota</taxon>
        <taxon>Actinomycetes</taxon>
        <taxon>Kitasatosporales</taxon>
        <taxon>Streptomycetaceae</taxon>
        <taxon>Streptomyces</taxon>
    </lineage>
</organism>
<comment type="caution">
    <text evidence="2">The sequence shown here is derived from an EMBL/GenBank/DDBJ whole genome shotgun (WGS) entry which is preliminary data.</text>
</comment>
<dbReference type="AlphaFoldDB" id="A0A7K3RWK9"/>
<protein>
    <submittedName>
        <fullName evidence="2">MFS transporter</fullName>
    </submittedName>
</protein>
<dbReference type="EMBL" id="JAAGMP010000689">
    <property type="protein sequence ID" value="NEC19594.1"/>
    <property type="molecule type" value="Genomic_DNA"/>
</dbReference>
<feature type="transmembrane region" description="Helical" evidence="1">
    <location>
        <begin position="45"/>
        <end position="66"/>
    </location>
</feature>
<dbReference type="Gene3D" id="1.20.1250.20">
    <property type="entry name" value="MFS general substrate transporter like domains"/>
    <property type="match status" value="1"/>
</dbReference>
<accession>A0A7K3RWK9</accession>
<keyword evidence="1" id="KW-1133">Transmembrane helix</keyword>
<reference evidence="2 3" key="1">
    <citation type="submission" date="2020-01" db="EMBL/GenBank/DDBJ databases">
        <title>Insect and environment-associated Actinomycetes.</title>
        <authorList>
            <person name="Currrie C."/>
            <person name="Chevrette M."/>
            <person name="Carlson C."/>
            <person name="Stubbendieck R."/>
            <person name="Wendt-Pienkowski E."/>
        </authorList>
    </citation>
    <scope>NUCLEOTIDE SEQUENCE [LARGE SCALE GENOMIC DNA]</scope>
    <source>
        <strain evidence="2 3">SID7590</strain>
    </source>
</reference>
<keyword evidence="1" id="KW-0812">Transmembrane</keyword>
<dbReference type="InterPro" id="IPR036259">
    <property type="entry name" value="MFS_trans_sf"/>
</dbReference>
<dbReference type="Proteomes" id="UP000469670">
    <property type="component" value="Unassembled WGS sequence"/>
</dbReference>
<evidence type="ECO:0000256" key="1">
    <source>
        <dbReference type="SAM" id="Phobius"/>
    </source>
</evidence>
<evidence type="ECO:0000313" key="2">
    <source>
        <dbReference type="EMBL" id="NEC19594.1"/>
    </source>
</evidence>
<keyword evidence="1" id="KW-0472">Membrane</keyword>
<feature type="transmembrane region" description="Helical" evidence="1">
    <location>
        <begin position="78"/>
        <end position="96"/>
    </location>
</feature>
<sequence>MPERWIPAAGPARGLAVAQLVNSLGDGAYYVCSALYFSQVVGLSAAQIGLGLTVAWGVGAVAGVPLGNLADRRGPRGTAVALALATAVCVAAFLTVRS</sequence>
<proteinExistence type="predicted"/>
<name>A0A7K3RWK9_9ACTN</name>